<dbReference type="Pfam" id="PF04138">
    <property type="entry name" value="GtrA_DPMS_TM"/>
    <property type="match status" value="1"/>
</dbReference>
<comment type="subcellular location">
    <subcellularLocation>
        <location evidence="1">Membrane</location>
        <topology evidence="1">Multi-pass membrane protein</topology>
    </subcellularLocation>
</comment>
<feature type="domain" description="GtrA/DPMS transmembrane" evidence="7">
    <location>
        <begin position="19"/>
        <end position="140"/>
    </location>
</feature>
<evidence type="ECO:0000256" key="1">
    <source>
        <dbReference type="ARBA" id="ARBA00004141"/>
    </source>
</evidence>
<dbReference type="EMBL" id="JAGFNZ010000003">
    <property type="protein sequence ID" value="MBW7573127.1"/>
    <property type="molecule type" value="Genomic_DNA"/>
</dbReference>
<dbReference type="InterPro" id="IPR007267">
    <property type="entry name" value="GtrA_DPMS_TM"/>
</dbReference>
<feature type="transmembrane region" description="Helical" evidence="6">
    <location>
        <begin position="16"/>
        <end position="37"/>
    </location>
</feature>
<evidence type="ECO:0000256" key="6">
    <source>
        <dbReference type="SAM" id="Phobius"/>
    </source>
</evidence>
<reference evidence="8 9" key="1">
    <citation type="submission" date="2021-03" db="EMBL/GenBank/DDBJ databases">
        <title>Caproiciproducens sp. nov. isolated from feces of cow.</title>
        <authorList>
            <person name="Choi J.-Y."/>
        </authorList>
    </citation>
    <scope>NUCLEOTIDE SEQUENCE [LARGE SCALE GENOMIC DNA]</scope>
    <source>
        <strain evidence="8 9">AGMB10547</strain>
    </source>
</reference>
<sequence>MDKLKKLWRFLTTPEMISYIIFGVLTTVVNVVSYGLLRPVIHWNAQWDVLTANTIAWVLSVAFAFITNKLFVFRSKSFAAKLFWRELSTFVGARLLSLGVDSLGMLLMVNVLVWNDWLAKIIMNVIVVIMNYVLSKMIIFKK</sequence>
<keyword evidence="3 6" id="KW-0812">Transmembrane</keyword>
<protein>
    <submittedName>
        <fullName evidence="8">GtrA family protein</fullName>
    </submittedName>
</protein>
<organism evidence="8 9">
    <name type="scientific">Caproiciproducens faecalis</name>
    <dbReference type="NCBI Taxonomy" id="2820301"/>
    <lineage>
        <taxon>Bacteria</taxon>
        <taxon>Bacillati</taxon>
        <taxon>Bacillota</taxon>
        <taxon>Clostridia</taxon>
        <taxon>Eubacteriales</taxon>
        <taxon>Acutalibacteraceae</taxon>
        <taxon>Caproiciproducens</taxon>
    </lineage>
</organism>
<dbReference type="Proteomes" id="UP000719942">
    <property type="component" value="Unassembled WGS sequence"/>
</dbReference>
<dbReference type="PANTHER" id="PTHR38459">
    <property type="entry name" value="PROPHAGE BACTOPRENOL-LINKED GLUCOSE TRANSLOCASE HOMOLOG"/>
    <property type="match status" value="1"/>
</dbReference>
<dbReference type="RefSeq" id="WP_219965522.1">
    <property type="nucleotide sequence ID" value="NZ_JAGFNZ010000003.1"/>
</dbReference>
<feature type="transmembrane region" description="Helical" evidence="6">
    <location>
        <begin position="91"/>
        <end position="111"/>
    </location>
</feature>
<evidence type="ECO:0000256" key="5">
    <source>
        <dbReference type="ARBA" id="ARBA00023136"/>
    </source>
</evidence>
<evidence type="ECO:0000256" key="2">
    <source>
        <dbReference type="ARBA" id="ARBA00009399"/>
    </source>
</evidence>
<keyword evidence="4 6" id="KW-1133">Transmembrane helix</keyword>
<comment type="similarity">
    <text evidence="2">Belongs to the GtrA family.</text>
</comment>
<evidence type="ECO:0000256" key="3">
    <source>
        <dbReference type="ARBA" id="ARBA00022692"/>
    </source>
</evidence>
<evidence type="ECO:0000313" key="8">
    <source>
        <dbReference type="EMBL" id="MBW7573127.1"/>
    </source>
</evidence>
<evidence type="ECO:0000256" key="4">
    <source>
        <dbReference type="ARBA" id="ARBA00022989"/>
    </source>
</evidence>
<evidence type="ECO:0000313" key="9">
    <source>
        <dbReference type="Proteomes" id="UP000719942"/>
    </source>
</evidence>
<name>A0ABS7DP93_9FIRM</name>
<accession>A0ABS7DP93</accession>
<gene>
    <name evidence="8" type="ORF">J5W02_09905</name>
</gene>
<keyword evidence="9" id="KW-1185">Reference proteome</keyword>
<proteinExistence type="inferred from homology"/>
<keyword evidence="5 6" id="KW-0472">Membrane</keyword>
<dbReference type="PANTHER" id="PTHR38459:SF5">
    <property type="entry name" value="CELL WALL TEICHOIC ACID GLYCOSYLATION PROTEIN GTCA"/>
    <property type="match status" value="1"/>
</dbReference>
<dbReference type="InterPro" id="IPR051401">
    <property type="entry name" value="GtrA_CellWall_Glycosyl"/>
</dbReference>
<feature type="transmembrane region" description="Helical" evidence="6">
    <location>
        <begin position="49"/>
        <end position="71"/>
    </location>
</feature>
<evidence type="ECO:0000259" key="7">
    <source>
        <dbReference type="Pfam" id="PF04138"/>
    </source>
</evidence>
<feature type="transmembrane region" description="Helical" evidence="6">
    <location>
        <begin position="117"/>
        <end position="134"/>
    </location>
</feature>
<comment type="caution">
    <text evidence="8">The sequence shown here is derived from an EMBL/GenBank/DDBJ whole genome shotgun (WGS) entry which is preliminary data.</text>
</comment>